<comment type="caution">
    <text evidence="1">The sequence shown here is derived from an EMBL/GenBank/DDBJ whole genome shotgun (WGS) entry which is preliminary data.</text>
</comment>
<dbReference type="AlphaFoldDB" id="A0ABD0M4H4"/>
<sequence length="84" mass="8328">MYTADGGVGVTGSGAGHGVAMLGVANAGTFRASLLLAQARTQAGDLLNSCAGHPVNPVLTTFGAADAVAQADRTENLDRAMDLV</sequence>
<protein>
    <submittedName>
        <fullName evidence="1">Uncharacterized protein</fullName>
    </submittedName>
</protein>
<name>A0ABD0M4H4_9CAEN</name>
<accession>A0ABD0M4H4</accession>
<evidence type="ECO:0000313" key="2">
    <source>
        <dbReference type="Proteomes" id="UP001519460"/>
    </source>
</evidence>
<organism evidence="1 2">
    <name type="scientific">Batillaria attramentaria</name>
    <dbReference type="NCBI Taxonomy" id="370345"/>
    <lineage>
        <taxon>Eukaryota</taxon>
        <taxon>Metazoa</taxon>
        <taxon>Spiralia</taxon>
        <taxon>Lophotrochozoa</taxon>
        <taxon>Mollusca</taxon>
        <taxon>Gastropoda</taxon>
        <taxon>Caenogastropoda</taxon>
        <taxon>Sorbeoconcha</taxon>
        <taxon>Cerithioidea</taxon>
        <taxon>Batillariidae</taxon>
        <taxon>Batillaria</taxon>
    </lineage>
</organism>
<dbReference type="Proteomes" id="UP001519460">
    <property type="component" value="Unassembled WGS sequence"/>
</dbReference>
<reference evidence="1 2" key="1">
    <citation type="journal article" date="2023" name="Sci. Data">
        <title>Genome assembly of the Korean intertidal mud-creeper Batillaria attramentaria.</title>
        <authorList>
            <person name="Patra A.K."/>
            <person name="Ho P.T."/>
            <person name="Jun S."/>
            <person name="Lee S.J."/>
            <person name="Kim Y."/>
            <person name="Won Y.J."/>
        </authorList>
    </citation>
    <scope>NUCLEOTIDE SEQUENCE [LARGE SCALE GENOMIC DNA]</scope>
    <source>
        <strain evidence="1">Wonlab-2016</strain>
    </source>
</reference>
<proteinExistence type="predicted"/>
<gene>
    <name evidence="1" type="ORF">BaRGS_00002512</name>
</gene>
<dbReference type="EMBL" id="JACVVK020000007">
    <property type="protein sequence ID" value="KAK7506400.1"/>
    <property type="molecule type" value="Genomic_DNA"/>
</dbReference>
<evidence type="ECO:0000313" key="1">
    <source>
        <dbReference type="EMBL" id="KAK7506400.1"/>
    </source>
</evidence>
<keyword evidence="2" id="KW-1185">Reference proteome</keyword>